<proteinExistence type="predicted"/>
<organism evidence="1 2">
    <name type="scientific">Candidatus Rhodobacter oscarellae</name>
    <dbReference type="NCBI Taxonomy" id="1675527"/>
    <lineage>
        <taxon>Bacteria</taxon>
        <taxon>Pseudomonadati</taxon>
        <taxon>Pseudomonadota</taxon>
        <taxon>Alphaproteobacteria</taxon>
        <taxon>Rhodobacterales</taxon>
        <taxon>Rhodobacter group</taxon>
        <taxon>Rhodobacter</taxon>
    </lineage>
</organism>
<dbReference type="AlphaFoldDB" id="A0A0J9E2U7"/>
<sequence length="53" mass="5900">MTCLGELACDFHFFGCPVFFLSCSRRSHVVPRGACVNSLPEHQARILRSRSCG</sequence>
<evidence type="ECO:0000313" key="2">
    <source>
        <dbReference type="Proteomes" id="UP000037178"/>
    </source>
</evidence>
<protein>
    <submittedName>
        <fullName evidence="1">Uncharacterized protein</fullName>
    </submittedName>
</protein>
<dbReference type="EMBL" id="LFTY01000002">
    <property type="protein sequence ID" value="KMW57055.1"/>
    <property type="molecule type" value="Genomic_DNA"/>
</dbReference>
<evidence type="ECO:0000313" key="1">
    <source>
        <dbReference type="EMBL" id="KMW57055.1"/>
    </source>
</evidence>
<gene>
    <name evidence="1" type="ORF">AIOL_002013</name>
</gene>
<dbReference type="Proteomes" id="UP000037178">
    <property type="component" value="Unassembled WGS sequence"/>
</dbReference>
<comment type="caution">
    <text evidence="1">The sequence shown here is derived from an EMBL/GenBank/DDBJ whole genome shotgun (WGS) entry which is preliminary data.</text>
</comment>
<reference evidence="1 2" key="1">
    <citation type="submission" date="2015-06" db="EMBL/GenBank/DDBJ databases">
        <title>Draft genome sequence of an Alphaproteobacteria species associated to the Mediterranean sponge Oscarella lobularis.</title>
        <authorList>
            <person name="Jourda C."/>
            <person name="Santini S."/>
            <person name="Claverie J.-M."/>
        </authorList>
    </citation>
    <scope>NUCLEOTIDE SEQUENCE [LARGE SCALE GENOMIC DNA]</scope>
    <source>
        <strain evidence="1">IGS</strain>
    </source>
</reference>
<keyword evidence="2" id="KW-1185">Reference proteome</keyword>
<name>A0A0J9E2U7_9RHOB</name>
<accession>A0A0J9E2U7</accession>